<dbReference type="Pfam" id="PF00188">
    <property type="entry name" value="CAP"/>
    <property type="match status" value="1"/>
</dbReference>
<organism evidence="3 4">
    <name type="scientific">Candidatus Woesebacteria bacterium RIFCSPHIGHO2_02_FULL_39_13</name>
    <dbReference type="NCBI Taxonomy" id="1802505"/>
    <lineage>
        <taxon>Bacteria</taxon>
        <taxon>Candidatus Woeseibacteriota</taxon>
    </lineage>
</organism>
<dbReference type="SUPFAM" id="SSF55797">
    <property type="entry name" value="PR-1-like"/>
    <property type="match status" value="1"/>
</dbReference>
<sequence length="324" mass="35036">MIFAARLAHYFYPGYSNNHKAKLLHSTTLFLLVAFIIVFQVFLSSAPSVGLKVLGYSANIPPDQIITLTNKRRTEAGLSPLTYNPALTSAAKAKGDHMLAYDYWAHVASDGTEPWSFFISAGYKYRYAGENLARDFSDPNSAVEAWMASPSHRDNMLSSKYKDIGVAVVEGDLAGVDTTIIVQLFGTQLSDTSTPVPVAQARPEATPSPTLIPSPKITLVPTQTLLPAPIAQTSIIPTPQINELGNLELSQEKASGFQILLSPFDTTRSISLATIILLSIVMIIDAVVIARRKIPRVGGRTFAHLAFLGMILALILIAKAGQIL</sequence>
<dbReference type="AlphaFoldDB" id="A0A1F7Z2K5"/>
<dbReference type="PANTHER" id="PTHR31157:SF1">
    <property type="entry name" value="SCP DOMAIN-CONTAINING PROTEIN"/>
    <property type="match status" value="1"/>
</dbReference>
<feature type="transmembrane region" description="Helical" evidence="1">
    <location>
        <begin position="270"/>
        <end position="290"/>
    </location>
</feature>
<accession>A0A1F7Z2K5</accession>
<dbReference type="CDD" id="cd05379">
    <property type="entry name" value="CAP_bacterial"/>
    <property type="match status" value="1"/>
</dbReference>
<dbReference type="STRING" id="1802505.A3D01_02475"/>
<dbReference type="EMBL" id="MGGR01000013">
    <property type="protein sequence ID" value="OGM33812.1"/>
    <property type="molecule type" value="Genomic_DNA"/>
</dbReference>
<feature type="transmembrane region" description="Helical" evidence="1">
    <location>
        <begin position="302"/>
        <end position="321"/>
    </location>
</feature>
<feature type="transmembrane region" description="Helical" evidence="1">
    <location>
        <begin position="23"/>
        <end position="43"/>
    </location>
</feature>
<dbReference type="Gene3D" id="3.40.33.10">
    <property type="entry name" value="CAP"/>
    <property type="match status" value="1"/>
</dbReference>
<evidence type="ECO:0000259" key="2">
    <source>
        <dbReference type="Pfam" id="PF00188"/>
    </source>
</evidence>
<evidence type="ECO:0000256" key="1">
    <source>
        <dbReference type="SAM" id="Phobius"/>
    </source>
</evidence>
<dbReference type="InterPro" id="IPR014044">
    <property type="entry name" value="CAP_dom"/>
</dbReference>
<comment type="caution">
    <text evidence="3">The sequence shown here is derived from an EMBL/GenBank/DDBJ whole genome shotgun (WGS) entry which is preliminary data.</text>
</comment>
<keyword evidence="1" id="KW-0472">Membrane</keyword>
<keyword evidence="1" id="KW-1133">Transmembrane helix</keyword>
<gene>
    <name evidence="3" type="ORF">A3D01_02475</name>
</gene>
<dbReference type="InterPro" id="IPR035940">
    <property type="entry name" value="CAP_sf"/>
</dbReference>
<dbReference type="Proteomes" id="UP000177169">
    <property type="component" value="Unassembled WGS sequence"/>
</dbReference>
<name>A0A1F7Z2K5_9BACT</name>
<reference evidence="3 4" key="1">
    <citation type="journal article" date="2016" name="Nat. Commun.">
        <title>Thousands of microbial genomes shed light on interconnected biogeochemical processes in an aquifer system.</title>
        <authorList>
            <person name="Anantharaman K."/>
            <person name="Brown C.T."/>
            <person name="Hug L.A."/>
            <person name="Sharon I."/>
            <person name="Castelle C.J."/>
            <person name="Probst A.J."/>
            <person name="Thomas B.C."/>
            <person name="Singh A."/>
            <person name="Wilkins M.J."/>
            <person name="Karaoz U."/>
            <person name="Brodie E.L."/>
            <person name="Williams K.H."/>
            <person name="Hubbard S.S."/>
            <person name="Banfield J.F."/>
        </authorList>
    </citation>
    <scope>NUCLEOTIDE SEQUENCE [LARGE SCALE GENOMIC DNA]</scope>
</reference>
<proteinExistence type="predicted"/>
<feature type="domain" description="SCP" evidence="2">
    <location>
        <begin position="68"/>
        <end position="180"/>
    </location>
</feature>
<dbReference type="PANTHER" id="PTHR31157">
    <property type="entry name" value="SCP DOMAIN-CONTAINING PROTEIN"/>
    <property type="match status" value="1"/>
</dbReference>
<keyword evidence="1" id="KW-0812">Transmembrane</keyword>
<evidence type="ECO:0000313" key="3">
    <source>
        <dbReference type="EMBL" id="OGM33812.1"/>
    </source>
</evidence>
<evidence type="ECO:0000313" key="4">
    <source>
        <dbReference type="Proteomes" id="UP000177169"/>
    </source>
</evidence>
<protein>
    <recommendedName>
        <fullName evidence="2">SCP domain-containing protein</fullName>
    </recommendedName>
</protein>